<evidence type="ECO:0000256" key="1">
    <source>
        <dbReference type="ARBA" id="ARBA00004514"/>
    </source>
</evidence>
<dbReference type="PANTHER" id="PTHR46388:SF2">
    <property type="entry name" value="NHL REPEAT-CONTAINING PROTEIN 2"/>
    <property type="match status" value="1"/>
</dbReference>
<dbReference type="AlphaFoldDB" id="A0A8C6ZRF1"/>
<gene>
    <name evidence="8" type="primary">NHLRC2</name>
</gene>
<dbReference type="Proteomes" id="UP000694420">
    <property type="component" value="Unplaced"/>
</dbReference>
<evidence type="ECO:0000256" key="3">
    <source>
        <dbReference type="ARBA" id="ARBA00022490"/>
    </source>
</evidence>
<evidence type="ECO:0000313" key="9">
    <source>
        <dbReference type="Proteomes" id="UP000694420"/>
    </source>
</evidence>
<dbReference type="CDD" id="cd03012">
    <property type="entry name" value="TlpA_like_DipZ_like"/>
    <property type="match status" value="1"/>
</dbReference>
<evidence type="ECO:0000256" key="2">
    <source>
        <dbReference type="ARBA" id="ARBA00011245"/>
    </source>
</evidence>
<name>A0A8C6ZRF1_NOTPE</name>
<dbReference type="Gene3D" id="3.40.30.10">
    <property type="entry name" value="Glutaredoxin"/>
    <property type="match status" value="1"/>
</dbReference>
<dbReference type="GO" id="GO:0005829">
    <property type="term" value="C:cytosol"/>
    <property type="evidence" value="ECO:0007669"/>
    <property type="project" value="UniProtKB-SubCell"/>
</dbReference>
<comment type="subcellular location">
    <subcellularLocation>
        <location evidence="1">Cytoplasm</location>
        <location evidence="1">Cytosol</location>
    </subcellularLocation>
</comment>
<reference evidence="8" key="2">
    <citation type="submission" date="2025-09" db="UniProtKB">
        <authorList>
            <consortium name="Ensembl"/>
        </authorList>
    </citation>
    <scope>IDENTIFICATION</scope>
</reference>
<dbReference type="Pfam" id="PF01436">
    <property type="entry name" value="NHL"/>
    <property type="match status" value="2"/>
</dbReference>
<accession>A0A8C6ZRF1</accession>
<dbReference type="FunFam" id="2.120.10.30:FF:000068">
    <property type="entry name" value="NHL repeat-containing protein 2"/>
    <property type="match status" value="1"/>
</dbReference>
<keyword evidence="4" id="KW-0677">Repeat</keyword>
<proteinExistence type="predicted"/>
<evidence type="ECO:0000256" key="4">
    <source>
        <dbReference type="ARBA" id="ARBA00022737"/>
    </source>
</evidence>
<dbReference type="Ensembl" id="ENSNPET00000019472.1">
    <property type="protein sequence ID" value="ENSNPEP00000018985.1"/>
    <property type="gene ID" value="ENSNPEG00000014150.1"/>
</dbReference>
<dbReference type="FunFam" id="2.120.10.30:FF:000063">
    <property type="entry name" value="NHL repeat containing 2"/>
    <property type="match status" value="1"/>
</dbReference>
<feature type="domain" description="Thioredoxin" evidence="7">
    <location>
        <begin position="57"/>
        <end position="210"/>
    </location>
</feature>
<comment type="function">
    <text evidence="5">Required for normal embryonic development.</text>
</comment>
<dbReference type="InterPro" id="IPR012336">
    <property type="entry name" value="Thioredoxin-like_fold"/>
</dbReference>
<dbReference type="InterPro" id="IPR045302">
    <property type="entry name" value="NHL2_NHL_rpt_dom"/>
</dbReference>
<protein>
    <recommendedName>
        <fullName evidence="6">NHL repeat-containing protein 2</fullName>
    </recommendedName>
</protein>
<dbReference type="CDD" id="cd14951">
    <property type="entry name" value="NHL-2_like"/>
    <property type="match status" value="1"/>
</dbReference>
<dbReference type="InterPro" id="IPR013766">
    <property type="entry name" value="Thioredoxin_domain"/>
</dbReference>
<dbReference type="PROSITE" id="PS51352">
    <property type="entry name" value="THIOREDOXIN_2"/>
    <property type="match status" value="1"/>
</dbReference>
<dbReference type="Pfam" id="PF13905">
    <property type="entry name" value="Thioredoxin_8"/>
    <property type="match status" value="1"/>
</dbReference>
<dbReference type="PANTHER" id="PTHR46388">
    <property type="entry name" value="NHL REPEAT-CONTAINING PROTEIN 2"/>
    <property type="match status" value="1"/>
</dbReference>
<organism evidence="8 9">
    <name type="scientific">Nothoprocta perdicaria</name>
    <name type="common">Chilean tinamou</name>
    <name type="synonym">Crypturus perdicarius</name>
    <dbReference type="NCBI Taxonomy" id="30464"/>
    <lineage>
        <taxon>Eukaryota</taxon>
        <taxon>Metazoa</taxon>
        <taxon>Chordata</taxon>
        <taxon>Craniata</taxon>
        <taxon>Vertebrata</taxon>
        <taxon>Euteleostomi</taxon>
        <taxon>Archelosauria</taxon>
        <taxon>Archosauria</taxon>
        <taxon>Dinosauria</taxon>
        <taxon>Saurischia</taxon>
        <taxon>Theropoda</taxon>
        <taxon>Coelurosauria</taxon>
        <taxon>Aves</taxon>
        <taxon>Palaeognathae</taxon>
        <taxon>Tinamiformes</taxon>
        <taxon>Tinamidae</taxon>
        <taxon>Nothoprocta</taxon>
    </lineage>
</organism>
<evidence type="ECO:0000256" key="6">
    <source>
        <dbReference type="ARBA" id="ARBA00071348"/>
    </source>
</evidence>
<reference evidence="8" key="1">
    <citation type="submission" date="2025-08" db="UniProtKB">
        <authorList>
            <consortium name="Ensembl"/>
        </authorList>
    </citation>
    <scope>IDENTIFICATION</scope>
</reference>
<keyword evidence="3" id="KW-0963">Cytoplasm</keyword>
<comment type="subunit">
    <text evidence="2">Monomer.</text>
</comment>
<sequence length="742" mass="81068">MVRRKGRAARSASLLARPGRAMAALAALLPAQTQLEYALLDAEAAPQKEQLVYQYLRKADGRQPDLAVPELGRDLQWLNTEGPISLHEDLCGKVVVLDFFTYCCINCLHLLPDLRALEHQYSDKDGLVIVGVHSAKFPNERVLDNIKSAVLRYNIAHPVVNDADATLWHELEVSCWPTLVILGPRGNILFSLVGEGHKEKLFLFISVTLKFYKERGQIKDNRIGIKLYRDSLPPSPLLFPGKVTVDNSGERLVIADTGHHRILVTQKNGQILHTIGGPNSGRRDGRFSEAAFNSPQGIAIKNNVIYVADTENHLIRKIDLESELVSTVAGVGIQGVDKEGGAKGEQQPISSPWDVVFGNSVSGSQEDDVLWIAMAGTHQIWALMLEDGKLPKGSDLKKGVCIRFAGSGNEENRNNAYPHKAGFAQPSGLSLASEDPWNCLFVADSESSTVRTVSLKDGAVKHLVGGERDPLNLFAFGDVDGAGINVKLQHPLGITWDKKRKLLYVADSYNHKIKVVDPKMKNCATLAGTGEATNATASSFTEATFNEPGGLCVEESGRWMYVADTNNHQIKVLDLEAKILSTLPILNPGAYDIPDHHSVQSDKRANLPKLPKSSPNIQLPSLTVTPGQRIQFLLKLTLPPDTKLNEEAPNSWFITAEDNTWLLSGQSVSGGIKDVSCQTRIPFQLPSSCLSAEATLAIIACLYYCSKESSACMMKGISFSQPLQIANTNQGSLTQVELTYTF</sequence>
<evidence type="ECO:0000259" key="7">
    <source>
        <dbReference type="PROSITE" id="PS51352"/>
    </source>
</evidence>
<evidence type="ECO:0000313" key="8">
    <source>
        <dbReference type="Ensembl" id="ENSNPEP00000018985.1"/>
    </source>
</evidence>
<dbReference type="FunFam" id="3.40.30.10:FF:000108">
    <property type="entry name" value="NHL repeat-containing protein 2"/>
    <property type="match status" value="1"/>
</dbReference>
<dbReference type="InterPro" id="IPR001258">
    <property type="entry name" value="NHL_repeat"/>
</dbReference>
<keyword evidence="9" id="KW-1185">Reference proteome</keyword>
<dbReference type="SUPFAM" id="SSF101898">
    <property type="entry name" value="NHL repeat"/>
    <property type="match status" value="1"/>
</dbReference>
<dbReference type="InterPro" id="IPR011042">
    <property type="entry name" value="6-blade_b-propeller_TolB-like"/>
</dbReference>
<dbReference type="InterPro" id="IPR036249">
    <property type="entry name" value="Thioredoxin-like_sf"/>
</dbReference>
<dbReference type="SUPFAM" id="SSF52833">
    <property type="entry name" value="Thioredoxin-like"/>
    <property type="match status" value="1"/>
</dbReference>
<evidence type="ECO:0000256" key="5">
    <source>
        <dbReference type="ARBA" id="ARBA00057428"/>
    </source>
</evidence>
<dbReference type="Gene3D" id="2.120.10.30">
    <property type="entry name" value="TolB, C-terminal domain"/>
    <property type="match status" value="3"/>
</dbReference>